<organism evidence="1 2">
    <name type="scientific">Gottschalkia acidurici (strain ATCC 7906 / DSM 604 / BCRC 14475 / CIP 104303 / KCTC 5404 / NCIMB 10678 / 9a)</name>
    <name type="common">Clostridium acidurici</name>
    <dbReference type="NCBI Taxonomy" id="1128398"/>
    <lineage>
        <taxon>Bacteria</taxon>
        <taxon>Bacillati</taxon>
        <taxon>Bacillota</taxon>
        <taxon>Tissierellia</taxon>
        <taxon>Tissierellales</taxon>
        <taxon>Gottschalkiaceae</taxon>
        <taxon>Gottschalkia</taxon>
    </lineage>
</organism>
<reference evidence="1 2" key="1">
    <citation type="journal article" date="2012" name="PLoS ONE">
        <title>The purine-utilizing bacterium Clostridium acidurici 9a: a genome-guided metabolic reconsideration.</title>
        <authorList>
            <person name="Hartwich K."/>
            <person name="Poehlein A."/>
            <person name="Daniel R."/>
        </authorList>
    </citation>
    <scope>NUCLEOTIDE SEQUENCE [LARGE SCALE GENOMIC DNA]</scope>
    <source>
        <strain evidence="2">ATCC 7906 / DSM 604 / BCRC 14475 / CIP 104303 / KCTC 5404 / NCIMB 10678 / 9a</strain>
    </source>
</reference>
<dbReference type="AlphaFoldDB" id="K0AW72"/>
<dbReference type="RefSeq" id="WP_014967255.1">
    <property type="nucleotide sequence ID" value="NC_018664.1"/>
</dbReference>
<accession>K0AW72</accession>
<dbReference type="HOGENOM" id="CLU_2421670_0_0_9"/>
<evidence type="ECO:0000313" key="2">
    <source>
        <dbReference type="Proteomes" id="UP000006094"/>
    </source>
</evidence>
<gene>
    <name evidence="1" type="ordered locus">Curi_c11040</name>
</gene>
<evidence type="ECO:0008006" key="3">
    <source>
        <dbReference type="Google" id="ProtNLM"/>
    </source>
</evidence>
<dbReference type="STRING" id="1128398.Curi_c11040"/>
<name>K0AW72_GOTA9</name>
<evidence type="ECO:0000313" key="1">
    <source>
        <dbReference type="EMBL" id="AFS78118.1"/>
    </source>
</evidence>
<keyword evidence="2" id="KW-1185">Reference proteome</keyword>
<proteinExistence type="predicted"/>
<sequence length="91" mass="10816">MRKDIKLPFLFWAILIKLGFLIPSNYIRDVKEQIETLLDEKLLHNNEDILIVIHGALMIYLKKELLKRGFKGPKFKVPENGKLYVFEKEFI</sequence>
<dbReference type="eggNOG" id="COG0406">
    <property type="taxonomic scope" value="Bacteria"/>
</dbReference>
<protein>
    <recommendedName>
        <fullName evidence="3">Phosphoglycerate mutase</fullName>
    </recommendedName>
</protein>
<dbReference type="KEGG" id="cad:Curi_c11040"/>
<dbReference type="Proteomes" id="UP000006094">
    <property type="component" value="Chromosome"/>
</dbReference>
<dbReference type="PATRIC" id="fig|1128398.3.peg.1110"/>
<dbReference type="EMBL" id="CP003326">
    <property type="protein sequence ID" value="AFS78118.1"/>
    <property type="molecule type" value="Genomic_DNA"/>
</dbReference>